<evidence type="ECO:0008006" key="12">
    <source>
        <dbReference type="Google" id="ProtNLM"/>
    </source>
</evidence>
<keyword evidence="6" id="KW-0694">RNA-binding</keyword>
<evidence type="ECO:0000256" key="5">
    <source>
        <dbReference type="ARBA" id="ARBA00022801"/>
    </source>
</evidence>
<evidence type="ECO:0000256" key="3">
    <source>
        <dbReference type="ARBA" id="ARBA00022722"/>
    </source>
</evidence>
<evidence type="ECO:0000313" key="10">
    <source>
        <dbReference type="Proteomes" id="UP000286732"/>
    </source>
</evidence>
<dbReference type="Proteomes" id="UP000286801">
    <property type="component" value="Unassembled WGS sequence"/>
</dbReference>
<name>A0A432G3Q3_9DELT</name>
<dbReference type="InterPro" id="IPR012933">
    <property type="entry name" value="HicA_mRNA_interferase"/>
</dbReference>
<evidence type="ECO:0000313" key="8">
    <source>
        <dbReference type="EMBL" id="RTZ76711.1"/>
    </source>
</evidence>
<evidence type="ECO:0000256" key="1">
    <source>
        <dbReference type="ARBA" id="ARBA00006620"/>
    </source>
</evidence>
<evidence type="ECO:0000256" key="6">
    <source>
        <dbReference type="ARBA" id="ARBA00022884"/>
    </source>
</evidence>
<keyword evidence="5" id="KW-0378">Hydrolase</keyword>
<accession>A0A432G3Q3</accession>
<keyword evidence="3" id="KW-0540">Nuclease</keyword>
<evidence type="ECO:0000313" key="9">
    <source>
        <dbReference type="EMBL" id="RTZ77851.1"/>
    </source>
</evidence>
<dbReference type="GO" id="GO:0004519">
    <property type="term" value="F:endonuclease activity"/>
    <property type="evidence" value="ECO:0007669"/>
    <property type="project" value="UniProtKB-KW"/>
</dbReference>
<dbReference type="Pfam" id="PF07927">
    <property type="entry name" value="HicA_toxin"/>
    <property type="match status" value="1"/>
</dbReference>
<dbReference type="Proteomes" id="UP000286732">
    <property type="component" value="Unassembled WGS sequence"/>
</dbReference>
<evidence type="ECO:0000313" key="11">
    <source>
        <dbReference type="Proteomes" id="UP000286801"/>
    </source>
</evidence>
<reference evidence="10 11" key="1">
    <citation type="submission" date="2018-06" db="EMBL/GenBank/DDBJ databases">
        <title>Combined omics and stable isotope probing to characterize newly discovered Mariana Back-Arc vent microbial communities.</title>
        <authorList>
            <person name="Trembath-Reichert E."/>
            <person name="Huber J.A."/>
        </authorList>
    </citation>
    <scope>NUCLEOTIDE SEQUENCE [LARGE SCALE GENOMIC DNA]</scope>
    <source>
        <strain evidence="8">MAG 63_1</strain>
        <strain evidence="9">MAG 63_2</strain>
    </source>
</reference>
<organism evidence="9 10">
    <name type="scientific">SAR324 cluster bacterium</name>
    <dbReference type="NCBI Taxonomy" id="2024889"/>
    <lineage>
        <taxon>Bacteria</taxon>
        <taxon>Deltaproteobacteria</taxon>
        <taxon>SAR324 cluster</taxon>
    </lineage>
</organism>
<dbReference type="SUPFAM" id="SSF54786">
    <property type="entry name" value="YcfA/nrd intein domain"/>
    <property type="match status" value="1"/>
</dbReference>
<evidence type="ECO:0000256" key="4">
    <source>
        <dbReference type="ARBA" id="ARBA00022759"/>
    </source>
</evidence>
<dbReference type="Gene3D" id="3.30.920.30">
    <property type="entry name" value="Hypothetical protein"/>
    <property type="match status" value="1"/>
</dbReference>
<dbReference type="GO" id="GO:0016787">
    <property type="term" value="F:hydrolase activity"/>
    <property type="evidence" value="ECO:0007669"/>
    <property type="project" value="UniProtKB-KW"/>
</dbReference>
<comment type="caution">
    <text evidence="9">The sequence shown here is derived from an EMBL/GenBank/DDBJ whole genome shotgun (WGS) entry which is preliminary data.</text>
</comment>
<dbReference type="GO" id="GO:0003729">
    <property type="term" value="F:mRNA binding"/>
    <property type="evidence" value="ECO:0007669"/>
    <property type="project" value="InterPro"/>
</dbReference>
<keyword evidence="4" id="KW-0255">Endonuclease</keyword>
<keyword evidence="2" id="KW-1277">Toxin-antitoxin system</keyword>
<dbReference type="AlphaFoldDB" id="A0A432G3Q3"/>
<evidence type="ECO:0000256" key="7">
    <source>
        <dbReference type="ARBA" id="ARBA00023016"/>
    </source>
</evidence>
<keyword evidence="7" id="KW-0346">Stress response</keyword>
<evidence type="ECO:0000256" key="2">
    <source>
        <dbReference type="ARBA" id="ARBA00022649"/>
    </source>
</evidence>
<protein>
    <recommendedName>
        <fullName evidence="12">Type II toxin-antitoxin system HicA family toxin</fullName>
    </recommendedName>
</protein>
<dbReference type="InterPro" id="IPR038570">
    <property type="entry name" value="HicA_sf"/>
</dbReference>
<gene>
    <name evidence="8" type="ORF">DSY97_11455</name>
    <name evidence="9" type="ORF">DSY98_08285</name>
</gene>
<proteinExistence type="inferred from homology"/>
<dbReference type="EMBL" id="QNZM01000322">
    <property type="protein sequence ID" value="RTZ77851.1"/>
    <property type="molecule type" value="Genomic_DNA"/>
</dbReference>
<comment type="similarity">
    <text evidence="1">Belongs to the HicA mRNA interferase family.</text>
</comment>
<dbReference type="EMBL" id="QNZL01000304">
    <property type="protein sequence ID" value="RTZ76711.1"/>
    <property type="molecule type" value="Genomic_DNA"/>
</dbReference>
<sequence length="55" mass="6518">MPFKYREIERNLKKVGFQVVRQKGSHVIFSNGRDTFPVPKSTVQMIYLQEWNVSC</sequence>